<dbReference type="InterPro" id="IPR001937">
    <property type="entry name" value="GalP_UDPtransf1"/>
</dbReference>
<dbReference type="NCBIfam" id="TIGR00209">
    <property type="entry name" value="galT_1"/>
    <property type="match status" value="1"/>
</dbReference>
<comment type="similarity">
    <text evidence="3 16">Belongs to the galactose-1-phosphate uridylyltransferase type 1 family.</text>
</comment>
<feature type="binding site" evidence="14">
    <location>
        <position position="52"/>
    </location>
    <ligand>
        <name>Zn(2+)</name>
        <dbReference type="ChEBI" id="CHEBI:29105"/>
    </ligand>
</feature>
<evidence type="ECO:0000256" key="7">
    <source>
        <dbReference type="ARBA" id="ARBA00022695"/>
    </source>
</evidence>
<dbReference type="InterPro" id="IPR005849">
    <property type="entry name" value="GalP_Utransf_N"/>
</dbReference>
<sequence length="358" mass="40982">MNTFQLADHPHQRLNILTGEWVLVSPHRTKRPWQGKVEQVNNQLLPHYDASCYLCPGNPRMGGDLNPDYKDPFAFTNDFGALMADTPAGQDIEDELLHARAVKGICRVICFSPRHDLTLPLLPQEAIGKVIDLWQEEYRRISADSSIKYIQIFENKGEIMGCSNPHPHCQIWAASDVPAELIKETTRQQAYYAANGKSLLQSYIALEQERQERIVCENEHFIAVVPYWATWPFETMIISKRHVTNILAFNEAEKNALADILKRLTTKYDNLFETSFPYSAGMHQAPVNDGEHPEWHWHMHFYPPLLRSASVKKFMVGYELLASPQRDITPEWAAAKLQSLPEVHYAAHLVNSPEKLTI</sequence>
<dbReference type="UniPathway" id="UPA00214"/>
<evidence type="ECO:0000256" key="11">
    <source>
        <dbReference type="ARBA" id="ARBA00023277"/>
    </source>
</evidence>
<comment type="cofactor">
    <cofactor evidence="15">
        <name>Fe cation</name>
        <dbReference type="ChEBI" id="CHEBI:24875"/>
    </cofactor>
    <text evidence="15">Binds 1 Fe cation per subunit.</text>
</comment>
<keyword evidence="15" id="KW-0408">Iron</keyword>
<evidence type="ECO:0000256" key="13">
    <source>
        <dbReference type="PIRSR" id="PIRSR000808-1"/>
    </source>
</evidence>
<dbReference type="Proteomes" id="UP000199310">
    <property type="component" value="Unassembled WGS sequence"/>
</dbReference>
<dbReference type="NCBIfam" id="NF008724">
    <property type="entry name" value="PRK11720.1"/>
    <property type="match status" value="1"/>
</dbReference>
<comment type="cofactor">
    <cofactor evidence="14">
        <name>Zn(2+)</name>
        <dbReference type="ChEBI" id="CHEBI:29105"/>
    </cofactor>
    <text evidence="14">Binds 1 zinc ion per subunit.</text>
</comment>
<keyword evidence="6 16" id="KW-0808">Transferase</keyword>
<feature type="binding site" evidence="15">
    <location>
        <position position="298"/>
    </location>
    <ligand>
        <name>Fe cation</name>
        <dbReference type="ChEBI" id="CHEBI:24875"/>
    </ligand>
</feature>
<dbReference type="PANTHER" id="PTHR11943">
    <property type="entry name" value="GALACTOSE-1-PHOSPHATE URIDYLYLTRANSFERASE"/>
    <property type="match status" value="1"/>
</dbReference>
<proteinExistence type="inferred from homology"/>
<organism evidence="19 20">
    <name type="scientific">Chitinophaga arvensicola</name>
    <dbReference type="NCBI Taxonomy" id="29529"/>
    <lineage>
        <taxon>Bacteria</taxon>
        <taxon>Pseudomonadati</taxon>
        <taxon>Bacteroidota</taxon>
        <taxon>Chitinophagia</taxon>
        <taxon>Chitinophagales</taxon>
        <taxon>Chitinophagaceae</taxon>
        <taxon>Chitinophaga</taxon>
    </lineage>
</organism>
<dbReference type="InterPro" id="IPR019779">
    <property type="entry name" value="GalP_UDPtransf1_His-AS"/>
</dbReference>
<protein>
    <recommendedName>
        <fullName evidence="5 12">Galactose-1-phosphate uridylyltransferase</fullName>
        <ecNumber evidence="4 12">2.7.7.12</ecNumber>
    </recommendedName>
</protein>
<evidence type="ECO:0000256" key="15">
    <source>
        <dbReference type="PIRSR" id="PIRSR000808-4"/>
    </source>
</evidence>
<evidence type="ECO:0000256" key="12">
    <source>
        <dbReference type="NCBIfam" id="TIGR00209"/>
    </source>
</evidence>
<evidence type="ECO:0000256" key="8">
    <source>
        <dbReference type="ARBA" id="ARBA00022723"/>
    </source>
</evidence>
<dbReference type="Pfam" id="PF01087">
    <property type="entry name" value="GalP_UDP_transf"/>
    <property type="match status" value="1"/>
</dbReference>
<comment type="catalytic activity">
    <reaction evidence="1 16">
        <text>alpha-D-galactose 1-phosphate + UDP-alpha-D-glucose = alpha-D-glucose 1-phosphate + UDP-alpha-D-galactose</text>
        <dbReference type="Rhea" id="RHEA:13989"/>
        <dbReference type="ChEBI" id="CHEBI:58336"/>
        <dbReference type="ChEBI" id="CHEBI:58601"/>
        <dbReference type="ChEBI" id="CHEBI:58885"/>
        <dbReference type="ChEBI" id="CHEBI:66914"/>
        <dbReference type="EC" id="2.7.7.12"/>
    </reaction>
</comment>
<feature type="binding site" evidence="14">
    <location>
        <position position="115"/>
    </location>
    <ligand>
        <name>Zn(2+)</name>
        <dbReference type="ChEBI" id="CHEBI:29105"/>
    </ligand>
</feature>
<evidence type="ECO:0000256" key="2">
    <source>
        <dbReference type="ARBA" id="ARBA00004947"/>
    </source>
</evidence>
<feature type="domain" description="Galactose-1-phosphate uridyl transferase C-terminal" evidence="18">
    <location>
        <begin position="186"/>
        <end position="347"/>
    </location>
</feature>
<dbReference type="GO" id="GO:0008108">
    <property type="term" value="F:UDP-glucose:hexose-1-phosphate uridylyltransferase activity"/>
    <property type="evidence" value="ECO:0007669"/>
    <property type="project" value="UniProtKB-UniRule"/>
</dbReference>
<feature type="binding site" evidence="14">
    <location>
        <position position="166"/>
    </location>
    <ligand>
        <name>Zn(2+)</name>
        <dbReference type="ChEBI" id="CHEBI:29105"/>
    </ligand>
</feature>
<dbReference type="AlphaFoldDB" id="A0A1I0RRE0"/>
<accession>A0A1I0RRE0</accession>
<dbReference type="GO" id="GO:0033499">
    <property type="term" value="P:galactose catabolic process via UDP-galactose, Leloir pathway"/>
    <property type="evidence" value="ECO:0007669"/>
    <property type="project" value="TreeGrafter"/>
</dbReference>
<dbReference type="CDD" id="cd00608">
    <property type="entry name" value="GalT"/>
    <property type="match status" value="1"/>
</dbReference>
<feature type="active site" description="Tele-UMP-histidine intermediate" evidence="13">
    <location>
        <position position="168"/>
    </location>
</feature>
<feature type="binding site" evidence="14">
    <location>
        <position position="55"/>
    </location>
    <ligand>
        <name>Zn(2+)</name>
        <dbReference type="ChEBI" id="CHEBI:29105"/>
    </ligand>
</feature>
<dbReference type="EMBL" id="FOJG01000001">
    <property type="protein sequence ID" value="SEW43918.1"/>
    <property type="molecule type" value="Genomic_DNA"/>
</dbReference>
<reference evidence="20" key="1">
    <citation type="submission" date="2016-10" db="EMBL/GenBank/DDBJ databases">
        <authorList>
            <person name="Varghese N."/>
            <person name="Submissions S."/>
        </authorList>
    </citation>
    <scope>NUCLEOTIDE SEQUENCE [LARGE SCALE GENOMIC DNA]</scope>
    <source>
        <strain evidence="20">DSM 3695</strain>
    </source>
</reference>
<feature type="binding site" evidence="15">
    <location>
        <position position="184"/>
    </location>
    <ligand>
        <name>Fe cation</name>
        <dbReference type="ChEBI" id="CHEBI:24875"/>
    </ligand>
</feature>
<feature type="domain" description="Galactose-1-phosphate uridyl transferase N-terminal" evidence="17">
    <location>
        <begin position="3"/>
        <end position="178"/>
    </location>
</feature>
<evidence type="ECO:0000256" key="6">
    <source>
        <dbReference type="ARBA" id="ARBA00022679"/>
    </source>
</evidence>
<keyword evidence="11 16" id="KW-0119">Carbohydrate metabolism</keyword>
<dbReference type="PROSITE" id="PS00117">
    <property type="entry name" value="GAL_P_UDP_TRANSF_I"/>
    <property type="match status" value="1"/>
</dbReference>
<evidence type="ECO:0000256" key="9">
    <source>
        <dbReference type="ARBA" id="ARBA00022833"/>
    </source>
</evidence>
<evidence type="ECO:0000313" key="19">
    <source>
        <dbReference type="EMBL" id="SEW43918.1"/>
    </source>
</evidence>
<dbReference type="OrthoDB" id="9769064at2"/>
<keyword evidence="7 16" id="KW-0548">Nucleotidyltransferase</keyword>
<evidence type="ECO:0000259" key="17">
    <source>
        <dbReference type="Pfam" id="PF01087"/>
    </source>
</evidence>
<evidence type="ECO:0000259" key="18">
    <source>
        <dbReference type="Pfam" id="PF02744"/>
    </source>
</evidence>
<evidence type="ECO:0000256" key="14">
    <source>
        <dbReference type="PIRSR" id="PIRSR000808-3"/>
    </source>
</evidence>
<dbReference type="SUPFAM" id="SSF54197">
    <property type="entry name" value="HIT-like"/>
    <property type="match status" value="2"/>
</dbReference>
<evidence type="ECO:0000256" key="16">
    <source>
        <dbReference type="RuleBase" id="RU000506"/>
    </source>
</evidence>
<feature type="binding site" evidence="15">
    <location>
        <position position="300"/>
    </location>
    <ligand>
        <name>Fe cation</name>
        <dbReference type="ChEBI" id="CHEBI:24875"/>
    </ligand>
</feature>
<dbReference type="GO" id="GO:0008270">
    <property type="term" value="F:zinc ion binding"/>
    <property type="evidence" value="ECO:0007669"/>
    <property type="project" value="InterPro"/>
</dbReference>
<dbReference type="Pfam" id="PF02744">
    <property type="entry name" value="GalP_UDP_tr_C"/>
    <property type="match status" value="1"/>
</dbReference>
<evidence type="ECO:0000256" key="4">
    <source>
        <dbReference type="ARBA" id="ARBA00012384"/>
    </source>
</evidence>
<dbReference type="FunFam" id="3.30.428.10:FF:000001">
    <property type="entry name" value="Galactose-1-phosphate uridylyltransferase"/>
    <property type="match status" value="1"/>
</dbReference>
<evidence type="ECO:0000256" key="3">
    <source>
        <dbReference type="ARBA" id="ARBA00010951"/>
    </source>
</evidence>
<comment type="pathway">
    <text evidence="2 16">Carbohydrate metabolism; galactose metabolism.</text>
</comment>
<keyword evidence="8 14" id="KW-0479">Metal-binding</keyword>
<keyword evidence="9 14" id="KW-0862">Zinc</keyword>
<dbReference type="Gene3D" id="3.30.428.10">
    <property type="entry name" value="HIT-like"/>
    <property type="match status" value="2"/>
</dbReference>
<evidence type="ECO:0000256" key="10">
    <source>
        <dbReference type="ARBA" id="ARBA00023144"/>
    </source>
</evidence>
<dbReference type="InterPro" id="IPR005850">
    <property type="entry name" value="GalP_Utransf_C"/>
</dbReference>
<dbReference type="STRING" id="29529.SAMN04488122_3273"/>
<keyword evidence="10 16" id="KW-0299">Galactose metabolism</keyword>
<dbReference type="PIRSF" id="PIRSF000808">
    <property type="entry name" value="GalT"/>
    <property type="match status" value="1"/>
</dbReference>
<feature type="binding site" evidence="15">
    <location>
        <position position="283"/>
    </location>
    <ligand>
        <name>Fe cation</name>
        <dbReference type="ChEBI" id="CHEBI:24875"/>
    </ligand>
</feature>
<keyword evidence="20" id="KW-1185">Reference proteome</keyword>
<dbReference type="FunFam" id="3.30.428.10:FF:000002">
    <property type="entry name" value="Galactose-1-phosphate uridylyltransferase"/>
    <property type="match status" value="1"/>
</dbReference>
<dbReference type="PANTHER" id="PTHR11943:SF1">
    <property type="entry name" value="GALACTOSE-1-PHOSPHATE URIDYLYLTRANSFERASE"/>
    <property type="match status" value="1"/>
</dbReference>
<dbReference type="GO" id="GO:0005737">
    <property type="term" value="C:cytoplasm"/>
    <property type="evidence" value="ECO:0007669"/>
    <property type="project" value="TreeGrafter"/>
</dbReference>
<name>A0A1I0RRE0_9BACT</name>
<evidence type="ECO:0000256" key="1">
    <source>
        <dbReference type="ARBA" id="ARBA00001107"/>
    </source>
</evidence>
<dbReference type="EC" id="2.7.7.12" evidence="4 12"/>
<dbReference type="InterPro" id="IPR036265">
    <property type="entry name" value="HIT-like_sf"/>
</dbReference>
<gene>
    <name evidence="19" type="ORF">SAMN04488122_3273</name>
</gene>
<evidence type="ECO:0000313" key="20">
    <source>
        <dbReference type="Proteomes" id="UP000199310"/>
    </source>
</evidence>
<dbReference type="RefSeq" id="WP_089896470.1">
    <property type="nucleotide sequence ID" value="NZ_FOJG01000001.1"/>
</dbReference>
<evidence type="ECO:0000256" key="5">
    <source>
        <dbReference type="ARBA" id="ARBA00016340"/>
    </source>
</evidence>